<dbReference type="EMBL" id="BARW01001177">
    <property type="protein sequence ID" value="GAI72400.1"/>
    <property type="molecule type" value="Genomic_DNA"/>
</dbReference>
<dbReference type="Pfam" id="PF02779">
    <property type="entry name" value="Transket_pyr"/>
    <property type="match status" value="1"/>
</dbReference>
<comment type="caution">
    <text evidence="6">The sequence shown here is derived from an EMBL/GenBank/DDBJ whole genome shotgun (WGS) entry which is preliminary data.</text>
</comment>
<dbReference type="InterPro" id="IPR029061">
    <property type="entry name" value="THDP-binding"/>
</dbReference>
<feature type="domain" description="Transketolase-like pyrimidine-binding" evidence="4">
    <location>
        <begin position="1"/>
        <end position="109"/>
    </location>
</feature>
<dbReference type="PANTHER" id="PTHR43257">
    <property type="entry name" value="PYRUVATE DEHYDROGENASE E1 COMPONENT BETA SUBUNIT"/>
    <property type="match status" value="1"/>
</dbReference>
<dbReference type="SUPFAM" id="SSF52518">
    <property type="entry name" value="Thiamin diphosphate-binding fold (THDP-binding)"/>
    <property type="match status" value="1"/>
</dbReference>
<evidence type="ECO:0000259" key="4">
    <source>
        <dbReference type="Pfam" id="PF02779"/>
    </source>
</evidence>
<dbReference type="AlphaFoldDB" id="X1SAD3"/>
<feature type="non-terminal residue" evidence="6">
    <location>
        <position position="1"/>
    </location>
</feature>
<comment type="cofactor">
    <cofactor evidence="1">
        <name>thiamine diphosphate</name>
        <dbReference type="ChEBI" id="CHEBI:58937"/>
    </cofactor>
</comment>
<evidence type="ECO:0000256" key="3">
    <source>
        <dbReference type="ARBA" id="ARBA00023052"/>
    </source>
</evidence>
<dbReference type="GO" id="GO:0016491">
    <property type="term" value="F:oxidoreductase activity"/>
    <property type="evidence" value="ECO:0007669"/>
    <property type="project" value="UniProtKB-KW"/>
</dbReference>
<feature type="domain" description="Transketolase C-terminal" evidence="5">
    <location>
        <begin position="124"/>
        <end position="246"/>
    </location>
</feature>
<dbReference type="InterPro" id="IPR033248">
    <property type="entry name" value="Transketolase_C"/>
</dbReference>
<evidence type="ECO:0000256" key="2">
    <source>
        <dbReference type="ARBA" id="ARBA00023002"/>
    </source>
</evidence>
<dbReference type="Gene3D" id="3.40.50.970">
    <property type="match status" value="1"/>
</dbReference>
<organism evidence="6">
    <name type="scientific">marine sediment metagenome</name>
    <dbReference type="NCBI Taxonomy" id="412755"/>
    <lineage>
        <taxon>unclassified sequences</taxon>
        <taxon>metagenomes</taxon>
        <taxon>ecological metagenomes</taxon>
    </lineage>
</organism>
<reference evidence="6" key="1">
    <citation type="journal article" date="2014" name="Front. Microbiol.">
        <title>High frequency of phylogenetically diverse reductive dehalogenase-homologous genes in deep subseafloor sedimentary metagenomes.</title>
        <authorList>
            <person name="Kawai M."/>
            <person name="Futagami T."/>
            <person name="Toyoda A."/>
            <person name="Takaki Y."/>
            <person name="Nishi S."/>
            <person name="Hori S."/>
            <person name="Arai W."/>
            <person name="Tsubouchi T."/>
            <person name="Morono Y."/>
            <person name="Uchiyama I."/>
            <person name="Ito T."/>
            <person name="Fujiyama A."/>
            <person name="Inagaki F."/>
            <person name="Takami H."/>
        </authorList>
    </citation>
    <scope>NUCLEOTIDE SEQUENCE</scope>
    <source>
        <strain evidence="6">Expedition CK06-06</strain>
    </source>
</reference>
<dbReference type="InterPro" id="IPR005475">
    <property type="entry name" value="Transketolase-like_Pyr-bd"/>
</dbReference>
<gene>
    <name evidence="6" type="ORF">S12H4_03984</name>
</gene>
<protein>
    <recommendedName>
        <fullName evidence="7">Transketolase-like pyrimidine-binding domain-containing protein</fullName>
    </recommendedName>
</protein>
<proteinExistence type="predicted"/>
<dbReference type="InterPro" id="IPR009014">
    <property type="entry name" value="Transketo_C/PFOR_II"/>
</dbReference>
<dbReference type="Gene3D" id="3.40.50.920">
    <property type="match status" value="1"/>
</dbReference>
<sequence>AMAGMRPIVDFMMADFMFPAWNEILQSGLWRSGHGGAENFSIPVVFMAGLMSYSGGGFSHTRAPIANVWHGPGLKLVLPTTPYDTKGLLKTAIRDDNPVVFIPHRLLYRTKGPVPEEEYLVPFGEATIRREGKDVTIVAVSYMVSLSLEAADALEPEGISVEVIDPRTLEPLDIDTILASVKKTGRLVVVDEDYIRCGVGAEIAFQVQEKLFKSLKAPVQRVGNLNTPLPVARNLIEAVMPTKEKIIAAVKKTLA</sequence>
<evidence type="ECO:0000256" key="1">
    <source>
        <dbReference type="ARBA" id="ARBA00001964"/>
    </source>
</evidence>
<keyword evidence="2" id="KW-0560">Oxidoreductase</keyword>
<name>X1SAD3_9ZZZZ</name>
<evidence type="ECO:0000259" key="5">
    <source>
        <dbReference type="Pfam" id="PF02780"/>
    </source>
</evidence>
<evidence type="ECO:0008006" key="7">
    <source>
        <dbReference type="Google" id="ProtNLM"/>
    </source>
</evidence>
<evidence type="ECO:0000313" key="6">
    <source>
        <dbReference type="EMBL" id="GAI72400.1"/>
    </source>
</evidence>
<dbReference type="FunFam" id="3.40.50.920:FF:000001">
    <property type="entry name" value="Pyruvate dehydrogenase E1 beta subunit"/>
    <property type="match status" value="1"/>
</dbReference>
<dbReference type="SUPFAM" id="SSF52922">
    <property type="entry name" value="TK C-terminal domain-like"/>
    <property type="match status" value="1"/>
</dbReference>
<keyword evidence="3" id="KW-0786">Thiamine pyrophosphate</keyword>
<dbReference type="Pfam" id="PF02780">
    <property type="entry name" value="Transketolase_C"/>
    <property type="match status" value="1"/>
</dbReference>
<dbReference type="PANTHER" id="PTHR43257:SF2">
    <property type="entry name" value="PYRUVATE DEHYDROGENASE E1 COMPONENT SUBUNIT BETA"/>
    <property type="match status" value="1"/>
</dbReference>
<accession>X1SAD3</accession>